<dbReference type="AlphaFoldDB" id="A0A2A2K4I1"/>
<evidence type="ECO:0000256" key="1">
    <source>
        <dbReference type="SAM" id="MobiDB-lite"/>
    </source>
</evidence>
<feature type="region of interest" description="Disordered" evidence="1">
    <location>
        <begin position="59"/>
        <end position="97"/>
    </location>
</feature>
<dbReference type="Proteomes" id="UP000218231">
    <property type="component" value="Unassembled WGS sequence"/>
</dbReference>
<evidence type="ECO:0000313" key="3">
    <source>
        <dbReference type="Proteomes" id="UP000218231"/>
    </source>
</evidence>
<protein>
    <submittedName>
        <fullName evidence="2">Uncharacterized protein</fullName>
    </submittedName>
</protein>
<accession>A0A2A2K4I1</accession>
<feature type="region of interest" description="Disordered" evidence="1">
    <location>
        <begin position="1"/>
        <end position="24"/>
    </location>
</feature>
<organism evidence="2 3">
    <name type="scientific">Diploscapter pachys</name>
    <dbReference type="NCBI Taxonomy" id="2018661"/>
    <lineage>
        <taxon>Eukaryota</taxon>
        <taxon>Metazoa</taxon>
        <taxon>Ecdysozoa</taxon>
        <taxon>Nematoda</taxon>
        <taxon>Chromadorea</taxon>
        <taxon>Rhabditida</taxon>
        <taxon>Rhabditina</taxon>
        <taxon>Rhabditomorpha</taxon>
        <taxon>Rhabditoidea</taxon>
        <taxon>Rhabditidae</taxon>
        <taxon>Diploscapter</taxon>
    </lineage>
</organism>
<dbReference type="EMBL" id="LIAE01009675">
    <property type="protein sequence ID" value="PAV68848.1"/>
    <property type="molecule type" value="Genomic_DNA"/>
</dbReference>
<reference evidence="2 3" key="1">
    <citation type="journal article" date="2017" name="Curr. Biol.">
        <title>Genome architecture and evolution of a unichromosomal asexual nematode.</title>
        <authorList>
            <person name="Fradin H."/>
            <person name="Zegar C."/>
            <person name="Gutwein M."/>
            <person name="Lucas J."/>
            <person name="Kovtun M."/>
            <person name="Corcoran D."/>
            <person name="Baugh L.R."/>
            <person name="Kiontke K."/>
            <person name="Gunsalus K."/>
            <person name="Fitch D.H."/>
            <person name="Piano F."/>
        </authorList>
    </citation>
    <scope>NUCLEOTIDE SEQUENCE [LARGE SCALE GENOMIC DNA]</scope>
    <source>
        <strain evidence="2">PF1309</strain>
    </source>
</reference>
<proteinExistence type="predicted"/>
<name>A0A2A2K4I1_9BILA</name>
<gene>
    <name evidence="2" type="ORF">WR25_12912</name>
</gene>
<sequence length="97" mass="10767">MTDRQIPRQCTARDDRVRDDRRRSSGFVSIGSAARTWGRCERRPPGFRTEVAVVLIGQPSWPRRTPRGGLWGKPGDPGTDPAGWSPAAHDGRHGRPP</sequence>
<feature type="compositionally biased region" description="Basic and acidic residues" evidence="1">
    <location>
        <begin position="1"/>
        <end position="23"/>
    </location>
</feature>
<evidence type="ECO:0000313" key="2">
    <source>
        <dbReference type="EMBL" id="PAV68848.1"/>
    </source>
</evidence>
<keyword evidence="3" id="KW-1185">Reference proteome</keyword>
<comment type="caution">
    <text evidence="2">The sequence shown here is derived from an EMBL/GenBank/DDBJ whole genome shotgun (WGS) entry which is preliminary data.</text>
</comment>